<comment type="caution">
    <text evidence="1">The sequence shown here is derived from an EMBL/GenBank/DDBJ whole genome shotgun (WGS) entry which is preliminary data.</text>
</comment>
<proteinExistence type="predicted"/>
<reference evidence="1 2" key="1">
    <citation type="submission" date="2022-05" db="EMBL/GenBank/DDBJ databases">
        <title>Novel Pseudomonas spp. Isolated from a Rainbow Trout Aquaculture Facility.</title>
        <authorList>
            <person name="Testerman T."/>
            <person name="Graf J."/>
        </authorList>
    </citation>
    <scope>NUCLEOTIDE SEQUENCE [LARGE SCALE GENOMIC DNA]</scope>
    <source>
        <strain evidence="1 2">ID1042</strain>
    </source>
</reference>
<dbReference type="EMBL" id="JAMDHA010000059">
    <property type="protein sequence ID" value="MDD1011650.1"/>
    <property type="molecule type" value="Genomic_DNA"/>
</dbReference>
<dbReference type="Proteomes" id="UP001148185">
    <property type="component" value="Unassembled WGS sequence"/>
</dbReference>
<gene>
    <name evidence="1" type="ORF">M5G27_29780</name>
</gene>
<keyword evidence="2" id="KW-1185">Reference proteome</keyword>
<dbReference type="InterPro" id="IPR045809">
    <property type="entry name" value="MobI"/>
</dbReference>
<dbReference type="Pfam" id="PF19456">
    <property type="entry name" value="MobI"/>
    <property type="match status" value="1"/>
</dbReference>
<dbReference type="AlphaFoldDB" id="A0A9X4C7M7"/>
<evidence type="ECO:0000313" key="1">
    <source>
        <dbReference type="EMBL" id="MDD1011650.1"/>
    </source>
</evidence>
<evidence type="ECO:0000313" key="2">
    <source>
        <dbReference type="Proteomes" id="UP001148185"/>
    </source>
</evidence>
<dbReference type="RefSeq" id="WP_050682272.1">
    <property type="nucleotide sequence ID" value="NZ_JAMDHA010000059.1"/>
</dbReference>
<name>A0A9X4C7M7_9PSED</name>
<sequence length="155" mass="18093">MIDPIEHPSVRGKLSAKYLEMIRELDTIHFMLRDQAIELRDAFFADAKREGKILYRTVQVKVNKQESVSIIWKRVSFVDLPGGKKKQRTTAIPKGKGHSYREDAVVKKADYWLQQLFHTYEPKFAIIRESLVSNMKARKTLLELQRRVNANPPIE</sequence>
<organism evidence="1 2">
    <name type="scientific">Pseudomonas shahriarae</name>
    <dbReference type="NCBI Taxonomy" id="2745512"/>
    <lineage>
        <taxon>Bacteria</taxon>
        <taxon>Pseudomonadati</taxon>
        <taxon>Pseudomonadota</taxon>
        <taxon>Gammaproteobacteria</taxon>
        <taxon>Pseudomonadales</taxon>
        <taxon>Pseudomonadaceae</taxon>
        <taxon>Pseudomonas</taxon>
    </lineage>
</organism>
<accession>A0A9X4C7M7</accession>
<protein>
    <submittedName>
        <fullName evidence="1">Uncharacterized protein</fullName>
    </submittedName>
</protein>